<dbReference type="AlphaFoldDB" id="A0A4V5PAT1"/>
<comment type="caution">
    <text evidence="3">The sequence shown here is derived from an EMBL/GenBank/DDBJ whole genome shotgun (WGS) entry which is preliminary data.</text>
</comment>
<evidence type="ECO:0000256" key="1">
    <source>
        <dbReference type="ARBA" id="ARBA00022737"/>
    </source>
</evidence>
<sequence length="306" mass="32726">MSVTGGGGASGLAPACFCLVQTQHLCGDWTFGPGPELAPGHCCISEVQLLVGCLLPHPGSGATALQPGPGSAATRVPGTDAHRGTMAGPQFYKLTGQTDANDGCFGPADKSREHSRAPCPPALMLHGETKSPAGDRPAKKSAFIAAFESHKWHFGLWSDLSATLLASGMPQCRVNILSSFAVTSSLLLSLLKGGSIDPSDRRRQSGQRHKTRGLHPGARIPLVRCPEAGSGGKEPCLIQHLLVVTREKCILRRCVVWTGDDRVFFFNPTMQLSVWEKPMDLRNRGDLNRIIEDPPHKRKLEAATSN</sequence>
<dbReference type="GO" id="GO:0005634">
    <property type="term" value="C:nucleus"/>
    <property type="evidence" value="ECO:0007669"/>
    <property type="project" value="TreeGrafter"/>
</dbReference>
<dbReference type="FunFam" id="2.20.70.10:FF:000049">
    <property type="entry name" value="Transcription elongation regulator 1-like"/>
    <property type="match status" value="1"/>
</dbReference>
<gene>
    <name evidence="3" type="ORF">EI555_006770</name>
</gene>
<evidence type="ECO:0000259" key="2">
    <source>
        <dbReference type="Pfam" id="PF23517"/>
    </source>
</evidence>
<dbReference type="SUPFAM" id="SSF51045">
    <property type="entry name" value="WW domain"/>
    <property type="match status" value="1"/>
</dbReference>
<dbReference type="GO" id="GO:0070063">
    <property type="term" value="F:RNA polymerase binding"/>
    <property type="evidence" value="ECO:0007669"/>
    <property type="project" value="InterPro"/>
</dbReference>
<dbReference type="Proteomes" id="UP000308365">
    <property type="component" value="Unassembled WGS sequence"/>
</dbReference>
<evidence type="ECO:0000313" key="3">
    <source>
        <dbReference type="EMBL" id="TKC46900.1"/>
    </source>
</evidence>
<organism evidence="3 4">
    <name type="scientific">Monodon monoceros</name>
    <name type="common">Narwhal</name>
    <name type="synonym">Ceratodon monodon</name>
    <dbReference type="NCBI Taxonomy" id="40151"/>
    <lineage>
        <taxon>Eukaryota</taxon>
        <taxon>Metazoa</taxon>
        <taxon>Chordata</taxon>
        <taxon>Craniata</taxon>
        <taxon>Vertebrata</taxon>
        <taxon>Euteleostomi</taxon>
        <taxon>Mammalia</taxon>
        <taxon>Eutheria</taxon>
        <taxon>Laurasiatheria</taxon>
        <taxon>Artiodactyla</taxon>
        <taxon>Whippomorpha</taxon>
        <taxon>Cetacea</taxon>
        <taxon>Odontoceti</taxon>
        <taxon>Monodontidae</taxon>
        <taxon>Monodon</taxon>
    </lineage>
</organism>
<dbReference type="InterPro" id="IPR045148">
    <property type="entry name" value="TCRG1-like"/>
</dbReference>
<reference evidence="4" key="1">
    <citation type="journal article" date="2019" name="IScience">
        <title>Narwhal Genome Reveals Long-Term Low Genetic Diversity despite Current Large Abundance Size.</title>
        <authorList>
            <person name="Westbury M.V."/>
            <person name="Petersen B."/>
            <person name="Garde E."/>
            <person name="Heide-Jorgensen M.P."/>
            <person name="Lorenzen E.D."/>
        </authorList>
    </citation>
    <scope>NUCLEOTIDE SEQUENCE [LARGE SCALE GENOMIC DNA]</scope>
</reference>
<protein>
    <recommendedName>
        <fullName evidence="2">Transcription elongation regulator 1-like third WW domain-containing protein</fullName>
    </recommendedName>
</protein>
<dbReference type="Pfam" id="PF23517">
    <property type="entry name" value="WW_TCERG1"/>
    <property type="match status" value="1"/>
</dbReference>
<accession>A0A4V5PAT1</accession>
<dbReference type="PANTHER" id="PTHR15377">
    <property type="entry name" value="TRANSCRIPTION ELONGATION REGULATOR 1"/>
    <property type="match status" value="1"/>
</dbReference>
<feature type="domain" description="Transcription elongation regulator 1-like third WW" evidence="2">
    <location>
        <begin position="253"/>
        <end position="293"/>
    </location>
</feature>
<dbReference type="GO" id="GO:0003712">
    <property type="term" value="F:transcription coregulator activity"/>
    <property type="evidence" value="ECO:0007669"/>
    <property type="project" value="TreeGrafter"/>
</dbReference>
<dbReference type="Gene3D" id="2.20.70.10">
    <property type="match status" value="1"/>
</dbReference>
<name>A0A4V5PAT1_MONMO</name>
<proteinExistence type="predicted"/>
<evidence type="ECO:0000313" key="4">
    <source>
        <dbReference type="Proteomes" id="UP000308365"/>
    </source>
</evidence>
<dbReference type="EMBL" id="RWIC01000238">
    <property type="protein sequence ID" value="TKC46900.1"/>
    <property type="molecule type" value="Genomic_DNA"/>
</dbReference>
<keyword evidence="1" id="KW-0677">Repeat</keyword>
<dbReference type="InterPro" id="IPR036020">
    <property type="entry name" value="WW_dom_sf"/>
</dbReference>
<dbReference type="InterPro" id="IPR057565">
    <property type="entry name" value="WW_TCRG1_3rd"/>
</dbReference>
<dbReference type="PANTHER" id="PTHR15377:SF5">
    <property type="entry name" value="TRANSCRIPTION ELONGATION REGULATOR 1-LIKE PROTEIN"/>
    <property type="match status" value="1"/>
</dbReference>